<dbReference type="Pfam" id="PF10333">
    <property type="entry name" value="Pga1"/>
    <property type="match status" value="1"/>
</dbReference>
<keyword evidence="1" id="KW-0472">Membrane</keyword>
<keyword evidence="1" id="KW-0812">Transmembrane</keyword>
<dbReference type="GO" id="GO:0005789">
    <property type="term" value="C:endoplasmic reticulum membrane"/>
    <property type="evidence" value="ECO:0007669"/>
    <property type="project" value="TreeGrafter"/>
</dbReference>
<evidence type="ECO:0000256" key="2">
    <source>
        <dbReference type="SAM" id="SignalP"/>
    </source>
</evidence>
<organism evidence="3 4">
    <name type="scientific">Coccidioides immitis (strain RS)</name>
    <name type="common">Valley fever fungus</name>
    <dbReference type="NCBI Taxonomy" id="246410"/>
    <lineage>
        <taxon>Eukaryota</taxon>
        <taxon>Fungi</taxon>
        <taxon>Dikarya</taxon>
        <taxon>Ascomycota</taxon>
        <taxon>Pezizomycotina</taxon>
        <taxon>Eurotiomycetes</taxon>
        <taxon>Eurotiomycetidae</taxon>
        <taxon>Onygenales</taxon>
        <taxon>Onygenaceae</taxon>
        <taxon>Coccidioides</taxon>
    </lineage>
</organism>
<dbReference type="GO" id="GO:0031501">
    <property type="term" value="C:mannosyltransferase complex"/>
    <property type="evidence" value="ECO:0007669"/>
    <property type="project" value="TreeGrafter"/>
</dbReference>
<feature type="chain" id="PRO_5002385779" evidence="2">
    <location>
        <begin position="28"/>
        <end position="244"/>
    </location>
</feature>
<evidence type="ECO:0000256" key="1">
    <source>
        <dbReference type="SAM" id="Phobius"/>
    </source>
</evidence>
<keyword evidence="2" id="KW-0732">Signal</keyword>
<sequence>MCTVNLRTQAMLAVLFLLSLLVQLVLANVEKTIFIAPQPDSAELPSLLYNEEFSGLDALSPSIPSIRRHLNASFPSETAPMGVKSWVRLLNLNPGQRYEVRICWLATQPTSFHLRTFAVSDVLDFPSLSSSLIDYSAVKLTEHSPPSRLSSASPSTSSLLLVIDAAADYFTLNETLMDHVPPVVVDIILDPYLMNIFPKSLVPTALYVALATVVAWWAFRFVQSCVSGIVNSANMETNTEKKSK</sequence>
<dbReference type="GO" id="GO:0006506">
    <property type="term" value="P:GPI anchor biosynthetic process"/>
    <property type="evidence" value="ECO:0007669"/>
    <property type="project" value="TreeGrafter"/>
</dbReference>
<protein>
    <submittedName>
        <fullName evidence="3">Uncharacterized protein</fullName>
    </submittedName>
</protein>
<feature type="signal peptide" evidence="2">
    <location>
        <begin position="1"/>
        <end position="27"/>
    </location>
</feature>
<name>A0A0E1RVX3_COCIM</name>
<reference evidence="4" key="2">
    <citation type="journal article" date="2010" name="Genome Res.">
        <title>Population genomic sequencing of Coccidioides fungi reveals recent hybridization and transposon control.</title>
        <authorList>
            <person name="Neafsey D.E."/>
            <person name="Barker B.M."/>
            <person name="Sharpton T.J."/>
            <person name="Stajich J.E."/>
            <person name="Park D.J."/>
            <person name="Whiston E."/>
            <person name="Hung C.-Y."/>
            <person name="McMahan C."/>
            <person name="White J."/>
            <person name="Sykes S."/>
            <person name="Heiman D."/>
            <person name="Young S."/>
            <person name="Zeng Q."/>
            <person name="Abouelleil A."/>
            <person name="Aftuck L."/>
            <person name="Bessette D."/>
            <person name="Brown A."/>
            <person name="FitzGerald M."/>
            <person name="Lui A."/>
            <person name="Macdonald J.P."/>
            <person name="Priest M."/>
            <person name="Orbach M.J."/>
            <person name="Galgiani J.N."/>
            <person name="Kirkland T.N."/>
            <person name="Cole G.T."/>
            <person name="Birren B.W."/>
            <person name="Henn M.R."/>
            <person name="Taylor J.W."/>
            <person name="Rounsley S.D."/>
        </authorList>
    </citation>
    <scope>GENOME REANNOTATION</scope>
    <source>
        <strain evidence="4">RS</strain>
    </source>
</reference>
<dbReference type="InParanoid" id="A0A0E1RVX3"/>
<accession>A0A0E1RVX3</accession>
<dbReference type="EMBL" id="GG704912">
    <property type="protein sequence ID" value="EAS30819.2"/>
    <property type="molecule type" value="Genomic_DNA"/>
</dbReference>
<gene>
    <name evidence="3" type="ORF">CIMG_06298</name>
</gene>
<dbReference type="GeneID" id="4561613"/>
<dbReference type="GO" id="GO:0000030">
    <property type="term" value="F:mannosyltransferase activity"/>
    <property type="evidence" value="ECO:0007669"/>
    <property type="project" value="TreeGrafter"/>
</dbReference>
<reference evidence="4" key="1">
    <citation type="journal article" date="2009" name="Genome Res.">
        <title>Comparative genomic analyses of the human fungal pathogens Coccidioides and their relatives.</title>
        <authorList>
            <person name="Sharpton T.J."/>
            <person name="Stajich J.E."/>
            <person name="Rounsley S.D."/>
            <person name="Gardner M.J."/>
            <person name="Wortman J.R."/>
            <person name="Jordar V.S."/>
            <person name="Maiti R."/>
            <person name="Kodira C.D."/>
            <person name="Neafsey D.E."/>
            <person name="Zeng Q."/>
            <person name="Hung C.-Y."/>
            <person name="McMahan C."/>
            <person name="Muszewska A."/>
            <person name="Grynberg M."/>
            <person name="Mandel M.A."/>
            <person name="Kellner E.M."/>
            <person name="Barker B.M."/>
            <person name="Galgiani J.N."/>
            <person name="Orbach M.J."/>
            <person name="Kirkland T.N."/>
            <person name="Cole G.T."/>
            <person name="Henn M.R."/>
            <person name="Birren B.W."/>
            <person name="Taylor J.W."/>
        </authorList>
    </citation>
    <scope>NUCLEOTIDE SEQUENCE [LARGE SCALE GENOMIC DNA]</scope>
    <source>
        <strain evidence="4">RS</strain>
    </source>
</reference>
<dbReference type="KEGG" id="cim:CIMG_06298"/>
<keyword evidence="1" id="KW-1133">Transmembrane helix</keyword>
<dbReference type="PANTHER" id="PTHR28022:SF1">
    <property type="entry name" value="GPI MANNOSYLTRANSFERASE 2 SUBUNIT PGA1"/>
    <property type="match status" value="1"/>
</dbReference>
<keyword evidence="4" id="KW-1185">Reference proteome</keyword>
<dbReference type="AlphaFoldDB" id="A0A0E1RVX3"/>
<dbReference type="RefSeq" id="XP_001242402.2">
    <property type="nucleotide sequence ID" value="XM_001242401.2"/>
</dbReference>
<dbReference type="Proteomes" id="UP000001261">
    <property type="component" value="Unassembled WGS sequence"/>
</dbReference>
<dbReference type="OrthoDB" id="3360032at2759"/>
<dbReference type="VEuPathDB" id="FungiDB:CIMG_06298"/>
<dbReference type="OMA" id="EVRVCWL"/>
<proteinExistence type="predicted"/>
<dbReference type="InterPro" id="IPR019433">
    <property type="entry name" value="GPI_ManTrfase_II_coact_Pga1"/>
</dbReference>
<dbReference type="PANTHER" id="PTHR28022">
    <property type="entry name" value="GPI MANNOSYLTRANSFERASE 2 SUBUNIT PGA1"/>
    <property type="match status" value="1"/>
</dbReference>
<evidence type="ECO:0000313" key="3">
    <source>
        <dbReference type="EMBL" id="EAS30819.2"/>
    </source>
</evidence>
<evidence type="ECO:0000313" key="4">
    <source>
        <dbReference type="Proteomes" id="UP000001261"/>
    </source>
</evidence>
<feature type="transmembrane region" description="Helical" evidence="1">
    <location>
        <begin position="201"/>
        <end position="219"/>
    </location>
</feature>